<dbReference type="PANTHER" id="PTHR10362">
    <property type="entry name" value="HISTIDINE AMMONIA-LYASE"/>
    <property type="match status" value="1"/>
</dbReference>
<comment type="caution">
    <text evidence="1">The sequence shown here is derived from an EMBL/GenBank/DDBJ whole genome shotgun (WGS) entry which is preliminary data.</text>
</comment>
<dbReference type="Gene3D" id="1.20.200.10">
    <property type="entry name" value="Fumarase/aspartase (Central domain)"/>
    <property type="match status" value="1"/>
</dbReference>
<dbReference type="InterPro" id="IPR001106">
    <property type="entry name" value="Aromatic_Lyase"/>
</dbReference>
<dbReference type="EMBL" id="JARJCW010000051">
    <property type="protein sequence ID" value="KAJ7203315.1"/>
    <property type="molecule type" value="Genomic_DNA"/>
</dbReference>
<dbReference type="InterPro" id="IPR008948">
    <property type="entry name" value="L-Aspartase-like"/>
</dbReference>
<proteinExistence type="predicted"/>
<dbReference type="Proteomes" id="UP001219525">
    <property type="component" value="Unassembled WGS sequence"/>
</dbReference>
<keyword evidence="2" id="KW-1185">Reference proteome</keyword>
<gene>
    <name evidence="1" type="ORF">GGX14DRAFT_369558</name>
</gene>
<organism evidence="1 2">
    <name type="scientific">Mycena pura</name>
    <dbReference type="NCBI Taxonomy" id="153505"/>
    <lineage>
        <taxon>Eukaryota</taxon>
        <taxon>Fungi</taxon>
        <taxon>Dikarya</taxon>
        <taxon>Basidiomycota</taxon>
        <taxon>Agaricomycotina</taxon>
        <taxon>Agaricomycetes</taxon>
        <taxon>Agaricomycetidae</taxon>
        <taxon>Agaricales</taxon>
        <taxon>Marasmiineae</taxon>
        <taxon>Mycenaceae</taxon>
        <taxon>Mycena</taxon>
    </lineage>
</organism>
<dbReference type="Pfam" id="PF00221">
    <property type="entry name" value="Lyase_aromatic"/>
    <property type="match status" value="1"/>
</dbReference>
<feature type="non-terminal residue" evidence="1">
    <location>
        <position position="129"/>
    </location>
</feature>
<dbReference type="SUPFAM" id="SSF48557">
    <property type="entry name" value="L-aspartase-like"/>
    <property type="match status" value="1"/>
</dbReference>
<sequence>MHTARQVEKRRQCTELLNPDMNRGLPPSLAATDPSLNFHVKGIDITTAAYVSELGYRAAPVSTHIQSAEMHNQAVNSLALISGRATIDSLDVLSLLIASYLYVLCQALDLRALQVELVAGLDEIARDEL</sequence>
<evidence type="ECO:0000313" key="2">
    <source>
        <dbReference type="Proteomes" id="UP001219525"/>
    </source>
</evidence>
<dbReference type="GO" id="GO:0003824">
    <property type="term" value="F:catalytic activity"/>
    <property type="evidence" value="ECO:0007669"/>
    <property type="project" value="InterPro"/>
</dbReference>
<name>A0AAD6V6B1_9AGAR</name>
<protein>
    <submittedName>
        <fullName evidence="1">L-Aspartase-like protein</fullName>
    </submittedName>
</protein>
<reference evidence="1" key="1">
    <citation type="submission" date="2023-03" db="EMBL/GenBank/DDBJ databases">
        <title>Massive genome expansion in bonnet fungi (Mycena s.s.) driven by repeated elements and novel gene families across ecological guilds.</title>
        <authorList>
            <consortium name="Lawrence Berkeley National Laboratory"/>
            <person name="Harder C.B."/>
            <person name="Miyauchi S."/>
            <person name="Viragh M."/>
            <person name="Kuo A."/>
            <person name="Thoen E."/>
            <person name="Andreopoulos B."/>
            <person name="Lu D."/>
            <person name="Skrede I."/>
            <person name="Drula E."/>
            <person name="Henrissat B."/>
            <person name="Morin E."/>
            <person name="Kohler A."/>
            <person name="Barry K."/>
            <person name="LaButti K."/>
            <person name="Morin E."/>
            <person name="Salamov A."/>
            <person name="Lipzen A."/>
            <person name="Mereny Z."/>
            <person name="Hegedus B."/>
            <person name="Baldrian P."/>
            <person name="Stursova M."/>
            <person name="Weitz H."/>
            <person name="Taylor A."/>
            <person name="Grigoriev I.V."/>
            <person name="Nagy L.G."/>
            <person name="Martin F."/>
            <person name="Kauserud H."/>
        </authorList>
    </citation>
    <scope>NUCLEOTIDE SEQUENCE</scope>
    <source>
        <strain evidence="1">9144</strain>
    </source>
</reference>
<dbReference type="AlphaFoldDB" id="A0AAD6V6B1"/>
<accession>A0AAD6V6B1</accession>
<evidence type="ECO:0000313" key="1">
    <source>
        <dbReference type="EMBL" id="KAJ7203315.1"/>
    </source>
</evidence>